<dbReference type="Gene3D" id="2.60.40.2480">
    <property type="entry name" value="Periplasmic metal-binding protein Tp34-type"/>
    <property type="match status" value="1"/>
</dbReference>
<feature type="chain" id="PRO_5002018195" evidence="3">
    <location>
        <begin position="24"/>
        <end position="173"/>
    </location>
</feature>
<dbReference type="Proteomes" id="UP000030351">
    <property type="component" value="Unassembled WGS sequence"/>
</dbReference>
<dbReference type="Pfam" id="PF10634">
    <property type="entry name" value="Iron_transport"/>
    <property type="match status" value="1"/>
</dbReference>
<accession>A0A0A3Z8Z2</accession>
<dbReference type="STRING" id="371042.NG99_03140"/>
<dbReference type="eggNOG" id="COG3470">
    <property type="taxonomic scope" value="Bacteria"/>
</dbReference>
<name>A0A0A3Z8Z2_9GAMM</name>
<proteinExistence type="inferred from homology"/>
<gene>
    <name evidence="4" type="ORF">NG99_03140</name>
</gene>
<evidence type="ECO:0000313" key="4">
    <source>
        <dbReference type="EMBL" id="KGT95517.1"/>
    </source>
</evidence>
<sequence length="173" mass="19355">MKMKVMAAMLIMSTLVITECAYAKEYPVGGPVQKDGMEIAASYLVDIETTPMPSSMIMGKDVIHLETDVHATQDNKWGFPQDAWIPYLSVDYVIQKVGDGDFLAFGQLLPMSAADGAHYAHSVKMKGPGTYKVFLKYTPPDEKGYARHIDRETGLPQWFSPFVEQFTFTYPQS</sequence>
<dbReference type="RefSeq" id="WP_034888338.1">
    <property type="nucleotide sequence ID" value="NZ_JRUQ01000014.1"/>
</dbReference>
<keyword evidence="5" id="KW-1185">Reference proteome</keyword>
<protein>
    <submittedName>
        <fullName evidence="4">Sugar ABC transporter substrate-binding protein</fullName>
    </submittedName>
</protein>
<keyword evidence="2 3" id="KW-0732">Signal</keyword>
<dbReference type="InterPro" id="IPR038482">
    <property type="entry name" value="Tp34-type_sf"/>
</dbReference>
<dbReference type="PIRSF" id="PIRSF017018">
    <property type="entry name" value="Tp34"/>
    <property type="match status" value="1"/>
</dbReference>
<evidence type="ECO:0000256" key="1">
    <source>
        <dbReference type="ARBA" id="ARBA00010013"/>
    </source>
</evidence>
<evidence type="ECO:0000313" key="5">
    <source>
        <dbReference type="Proteomes" id="UP000030351"/>
    </source>
</evidence>
<feature type="signal peptide" evidence="3">
    <location>
        <begin position="1"/>
        <end position="23"/>
    </location>
</feature>
<organism evidence="4 5">
    <name type="scientific">Erwinia typographi</name>
    <dbReference type="NCBI Taxonomy" id="371042"/>
    <lineage>
        <taxon>Bacteria</taxon>
        <taxon>Pseudomonadati</taxon>
        <taxon>Pseudomonadota</taxon>
        <taxon>Gammaproteobacteria</taxon>
        <taxon>Enterobacterales</taxon>
        <taxon>Erwiniaceae</taxon>
        <taxon>Erwinia</taxon>
    </lineage>
</organism>
<dbReference type="OrthoDB" id="1495621at2"/>
<dbReference type="EMBL" id="JRUQ01000014">
    <property type="protein sequence ID" value="KGT95517.1"/>
    <property type="molecule type" value="Genomic_DNA"/>
</dbReference>
<comment type="similarity">
    <text evidence="1">Belongs to the UPF0423 family.</text>
</comment>
<evidence type="ECO:0000256" key="2">
    <source>
        <dbReference type="ARBA" id="ARBA00022729"/>
    </source>
</evidence>
<dbReference type="AlphaFoldDB" id="A0A0A3Z8Z2"/>
<comment type="caution">
    <text evidence="4">The sequence shown here is derived from an EMBL/GenBank/DDBJ whole genome shotgun (WGS) entry which is preliminary data.</text>
</comment>
<reference evidence="4 5" key="1">
    <citation type="submission" date="2014-10" db="EMBL/GenBank/DDBJ databases">
        <title>Genome sequence of Erwinia typographi M043b.</title>
        <authorList>
            <person name="Chan K.-G."/>
            <person name="Tan W.-S."/>
        </authorList>
    </citation>
    <scope>NUCLEOTIDE SEQUENCE [LARGE SCALE GENOMIC DNA]</scope>
    <source>
        <strain evidence="4 5">M043b</strain>
    </source>
</reference>
<dbReference type="InterPro" id="IPR018470">
    <property type="entry name" value="Metal-bd_Tp34-typ"/>
</dbReference>
<evidence type="ECO:0000256" key="3">
    <source>
        <dbReference type="SAM" id="SignalP"/>
    </source>
</evidence>